<protein>
    <recommendedName>
        <fullName evidence="13">Beta-1,3-galactosyl-O-glycosyl-glycoprotein beta-1,6-N-acetylglucosaminyltransferase</fullName>
    </recommendedName>
</protein>
<evidence type="ECO:0000256" key="1">
    <source>
        <dbReference type="ARBA" id="ARBA00004323"/>
    </source>
</evidence>
<accession>A0AAD7T3U8</accession>
<keyword evidence="9" id="KW-0325">Glycoprotein</keyword>
<dbReference type="GO" id="GO:0000139">
    <property type="term" value="C:Golgi membrane"/>
    <property type="evidence" value="ECO:0007669"/>
    <property type="project" value="UniProtKB-SubCell"/>
</dbReference>
<reference evidence="11" key="1">
    <citation type="journal article" date="2023" name="Science">
        <title>Genome structures resolve the early diversification of teleost fishes.</title>
        <authorList>
            <person name="Parey E."/>
            <person name="Louis A."/>
            <person name="Montfort J."/>
            <person name="Bouchez O."/>
            <person name="Roques C."/>
            <person name="Iampietro C."/>
            <person name="Lluch J."/>
            <person name="Castinel A."/>
            <person name="Donnadieu C."/>
            <person name="Desvignes T."/>
            <person name="Floi Bucao C."/>
            <person name="Jouanno E."/>
            <person name="Wen M."/>
            <person name="Mejri S."/>
            <person name="Dirks R."/>
            <person name="Jansen H."/>
            <person name="Henkel C."/>
            <person name="Chen W.J."/>
            <person name="Zahm M."/>
            <person name="Cabau C."/>
            <person name="Klopp C."/>
            <person name="Thompson A.W."/>
            <person name="Robinson-Rechavi M."/>
            <person name="Braasch I."/>
            <person name="Lecointre G."/>
            <person name="Bobe J."/>
            <person name="Postlethwait J.H."/>
            <person name="Berthelot C."/>
            <person name="Roest Crollius H."/>
            <person name="Guiguen Y."/>
        </authorList>
    </citation>
    <scope>NUCLEOTIDE SEQUENCE</scope>
    <source>
        <strain evidence="11">NC1722</strain>
    </source>
</reference>
<comment type="subcellular location">
    <subcellularLocation>
        <location evidence="1">Golgi apparatus membrane</location>
        <topology evidence="1">Single-pass type II membrane protein</topology>
    </subcellularLocation>
</comment>
<evidence type="ECO:0008006" key="13">
    <source>
        <dbReference type="Google" id="ProtNLM"/>
    </source>
</evidence>
<evidence type="ECO:0000256" key="2">
    <source>
        <dbReference type="ARBA" id="ARBA00004922"/>
    </source>
</evidence>
<evidence type="ECO:0000256" key="5">
    <source>
        <dbReference type="ARBA" id="ARBA00022692"/>
    </source>
</evidence>
<evidence type="ECO:0000256" key="8">
    <source>
        <dbReference type="ARBA" id="ARBA00023136"/>
    </source>
</evidence>
<sequence length="470" mass="53714">MSGNGRTTPPVIGEAFLTQLGQDSPRSVEPAICHIRTELQDTFATCFQSSKGFRSFPPGWSEIKSQTPPLPHLLTCHKDMKYTLDYSILDYNDDSPEDMCNCTKLIKQDPEEMERVKILSITRSFRAKTRTTDTQFTEWARNCEHFRVRRKYFPFPLSQEEAEFPIAYSIVVHHKIQTLERLLRAIYAPQNIYCLHVDKKAPASFLSAVLRLTSCFDNVFIASRLENVVYGSWSRVQADLNCMRDLYDRSSAWKYFLNLCGQDFPLKTNLEIVSKLKALRGKNSLETEKAPGSKLVRWRKRHEVVDGAIWRTGQDKAPPPIETPVFTGGAYIVVSRGFVQFVLEDPRAARLIEWAKDGYSPDEFLWATIQRMPGVPGSIPINNRYDVTDVNSLSRLVKWQYFEGVESKGAMYPPCSGQHVRAICVYGAGDLGWMLQKPQLFANKFDTDSDPFVVRCLEKHLRSKALKEIA</sequence>
<dbReference type="PANTHER" id="PTHR19297:SF96">
    <property type="entry name" value="BETA-1,3-GALACTOSYL-O-GLYCOSYL-GLYCOPROTEIN BETA-1,6-N-ACETYLGLUCOSAMINYLTRANSFERASE"/>
    <property type="match status" value="1"/>
</dbReference>
<gene>
    <name evidence="11" type="ORF">AAFF_G00065470</name>
</gene>
<dbReference type="Proteomes" id="UP001221898">
    <property type="component" value="Unassembled WGS sequence"/>
</dbReference>
<proteinExistence type="inferred from homology"/>
<evidence type="ECO:0000256" key="9">
    <source>
        <dbReference type="ARBA" id="ARBA00023180"/>
    </source>
</evidence>
<keyword evidence="12" id="KW-1185">Reference proteome</keyword>
<dbReference type="EMBL" id="JAINUG010000014">
    <property type="protein sequence ID" value="KAJ8413949.1"/>
    <property type="molecule type" value="Genomic_DNA"/>
</dbReference>
<keyword evidence="4" id="KW-0808">Transferase</keyword>
<keyword evidence="7" id="KW-1133">Transmembrane helix</keyword>
<comment type="similarity">
    <text evidence="10">Belongs to the glycosyltransferase 14 family.</text>
</comment>
<evidence type="ECO:0000313" key="11">
    <source>
        <dbReference type="EMBL" id="KAJ8413949.1"/>
    </source>
</evidence>
<keyword evidence="5" id="KW-0812">Transmembrane</keyword>
<keyword evidence="6" id="KW-0735">Signal-anchor</keyword>
<dbReference type="Pfam" id="PF02485">
    <property type="entry name" value="Branch"/>
    <property type="match status" value="1"/>
</dbReference>
<dbReference type="InterPro" id="IPR003406">
    <property type="entry name" value="Glyco_trans_14"/>
</dbReference>
<organism evidence="11 12">
    <name type="scientific">Aldrovandia affinis</name>
    <dbReference type="NCBI Taxonomy" id="143900"/>
    <lineage>
        <taxon>Eukaryota</taxon>
        <taxon>Metazoa</taxon>
        <taxon>Chordata</taxon>
        <taxon>Craniata</taxon>
        <taxon>Vertebrata</taxon>
        <taxon>Euteleostomi</taxon>
        <taxon>Actinopterygii</taxon>
        <taxon>Neopterygii</taxon>
        <taxon>Teleostei</taxon>
        <taxon>Notacanthiformes</taxon>
        <taxon>Halosauridae</taxon>
        <taxon>Aldrovandia</taxon>
    </lineage>
</organism>
<evidence type="ECO:0000256" key="10">
    <source>
        <dbReference type="ARBA" id="ARBA00038150"/>
    </source>
</evidence>
<dbReference type="AlphaFoldDB" id="A0AAD7T3U8"/>
<evidence type="ECO:0000256" key="6">
    <source>
        <dbReference type="ARBA" id="ARBA00022968"/>
    </source>
</evidence>
<evidence type="ECO:0000256" key="3">
    <source>
        <dbReference type="ARBA" id="ARBA00022676"/>
    </source>
</evidence>
<dbReference type="GO" id="GO:0003829">
    <property type="term" value="F:beta-1,3-galactosyl-O-glycosyl-glycoprotein beta-1,6-N-acetylglucosaminyltransferase activity"/>
    <property type="evidence" value="ECO:0007669"/>
    <property type="project" value="TreeGrafter"/>
</dbReference>
<evidence type="ECO:0000313" key="12">
    <source>
        <dbReference type="Proteomes" id="UP001221898"/>
    </source>
</evidence>
<comment type="caution">
    <text evidence="11">The sequence shown here is derived from an EMBL/GenBank/DDBJ whole genome shotgun (WGS) entry which is preliminary data.</text>
</comment>
<dbReference type="PANTHER" id="PTHR19297">
    <property type="entry name" value="GLYCOSYLTRANSFERASE 14 FAMILY MEMBER"/>
    <property type="match status" value="1"/>
</dbReference>
<evidence type="ECO:0000256" key="4">
    <source>
        <dbReference type="ARBA" id="ARBA00022679"/>
    </source>
</evidence>
<keyword evidence="8" id="KW-0472">Membrane</keyword>
<keyword evidence="3" id="KW-0328">Glycosyltransferase</keyword>
<evidence type="ECO:0000256" key="7">
    <source>
        <dbReference type="ARBA" id="ARBA00022989"/>
    </source>
</evidence>
<comment type="pathway">
    <text evidence="2">Protein modification; protein glycosylation.</text>
</comment>
<name>A0AAD7T3U8_9TELE</name>